<dbReference type="PRINTS" id="PR00447">
    <property type="entry name" value="NATRESASSCMP"/>
</dbReference>
<dbReference type="RefSeq" id="XP_002779765.1">
    <property type="nucleotide sequence ID" value="XM_002779719.1"/>
</dbReference>
<feature type="region of interest" description="Disordered" evidence="7">
    <location>
        <begin position="1"/>
        <end position="70"/>
    </location>
</feature>
<dbReference type="GO" id="GO:0034755">
    <property type="term" value="P:iron ion transmembrane transport"/>
    <property type="evidence" value="ECO:0007669"/>
    <property type="project" value="TreeGrafter"/>
</dbReference>
<keyword evidence="11" id="KW-1185">Reference proteome</keyword>
<feature type="transmembrane region" description="Helical" evidence="8">
    <location>
        <begin position="507"/>
        <end position="528"/>
    </location>
</feature>
<proteinExistence type="inferred from homology"/>
<feature type="compositionally biased region" description="Low complexity" evidence="7">
    <location>
        <begin position="693"/>
        <end position="703"/>
    </location>
</feature>
<evidence type="ECO:0000256" key="7">
    <source>
        <dbReference type="SAM" id="MobiDB-lite"/>
    </source>
</evidence>
<dbReference type="Gene3D" id="1.10.1900.10">
    <property type="entry name" value="c-terminal domain of poly(a) binding protein"/>
    <property type="match status" value="1"/>
</dbReference>
<dbReference type="InterPro" id="IPR001046">
    <property type="entry name" value="NRAMP_fam"/>
</dbReference>
<dbReference type="SMART" id="SM00517">
    <property type="entry name" value="PolyA"/>
    <property type="match status" value="1"/>
</dbReference>
<dbReference type="AlphaFoldDB" id="C5KVD1"/>
<dbReference type="EMBL" id="GG676481">
    <property type="protein sequence ID" value="EER11560.1"/>
    <property type="molecule type" value="Genomic_DNA"/>
</dbReference>
<evidence type="ECO:0000256" key="5">
    <source>
        <dbReference type="ARBA" id="ARBA00022989"/>
    </source>
</evidence>
<keyword evidence="5 8" id="KW-1133">Transmembrane helix</keyword>
<keyword evidence="4 8" id="KW-0812">Transmembrane</keyword>
<comment type="similarity">
    <text evidence="2">Belongs to the polyadenylate-binding protein type-1 family.</text>
</comment>
<dbReference type="GO" id="GO:0005384">
    <property type="term" value="F:manganese ion transmembrane transporter activity"/>
    <property type="evidence" value="ECO:0007669"/>
    <property type="project" value="TreeGrafter"/>
</dbReference>
<feature type="transmembrane region" description="Helical" evidence="8">
    <location>
        <begin position="261"/>
        <end position="284"/>
    </location>
</feature>
<evidence type="ECO:0000256" key="2">
    <source>
        <dbReference type="ARBA" id="ARBA00008557"/>
    </source>
</evidence>
<evidence type="ECO:0000256" key="8">
    <source>
        <dbReference type="SAM" id="Phobius"/>
    </source>
</evidence>
<dbReference type="Pfam" id="PF01566">
    <property type="entry name" value="Nramp"/>
    <property type="match status" value="1"/>
</dbReference>
<dbReference type="PANTHER" id="PTHR11706:SF33">
    <property type="entry name" value="NATURAL RESISTANCE-ASSOCIATED MACROPHAGE PROTEIN 2"/>
    <property type="match status" value="1"/>
</dbReference>
<feature type="transmembrane region" description="Helical" evidence="8">
    <location>
        <begin position="162"/>
        <end position="180"/>
    </location>
</feature>
<organism evidence="11">
    <name type="scientific">Perkinsus marinus (strain ATCC 50983 / TXsc)</name>
    <dbReference type="NCBI Taxonomy" id="423536"/>
    <lineage>
        <taxon>Eukaryota</taxon>
        <taxon>Sar</taxon>
        <taxon>Alveolata</taxon>
        <taxon>Perkinsozoa</taxon>
        <taxon>Perkinsea</taxon>
        <taxon>Perkinsida</taxon>
        <taxon>Perkinsidae</taxon>
        <taxon>Perkinsus</taxon>
    </lineage>
</organism>
<dbReference type="InterPro" id="IPR036053">
    <property type="entry name" value="PABP-dom"/>
</dbReference>
<dbReference type="GO" id="GO:0015086">
    <property type="term" value="F:cadmium ion transmembrane transporter activity"/>
    <property type="evidence" value="ECO:0007669"/>
    <property type="project" value="TreeGrafter"/>
</dbReference>
<feature type="domain" description="PABC" evidence="9">
    <location>
        <begin position="703"/>
        <end position="778"/>
    </location>
</feature>
<dbReference type="Pfam" id="PF00658">
    <property type="entry name" value="MLLE"/>
    <property type="match status" value="1"/>
</dbReference>
<feature type="transmembrane region" description="Helical" evidence="8">
    <location>
        <begin position="400"/>
        <end position="424"/>
    </location>
</feature>
<dbReference type="Proteomes" id="UP000007800">
    <property type="component" value="Unassembled WGS sequence"/>
</dbReference>
<dbReference type="GeneID" id="9046952"/>
<evidence type="ECO:0000259" key="9">
    <source>
        <dbReference type="PROSITE" id="PS51309"/>
    </source>
</evidence>
<feature type="compositionally biased region" description="Gly residues" evidence="7">
    <location>
        <begin position="638"/>
        <end position="648"/>
    </location>
</feature>
<feature type="transmembrane region" description="Helical" evidence="8">
    <location>
        <begin position="468"/>
        <end position="486"/>
    </location>
</feature>
<accession>C5KVD1</accession>
<gene>
    <name evidence="10" type="ORF">Pmar_PMAR024908</name>
</gene>
<dbReference type="PROSITE" id="PS51309">
    <property type="entry name" value="PABC"/>
    <property type="match status" value="1"/>
</dbReference>
<dbReference type="InterPro" id="IPR002004">
    <property type="entry name" value="PABP_HYD_C"/>
</dbReference>
<dbReference type="FunFam" id="1.10.1900.10:FF:000004">
    <property type="entry name" value="Polyadenylate-binding protein"/>
    <property type="match status" value="1"/>
</dbReference>
<dbReference type="GO" id="GO:0003723">
    <property type="term" value="F:RNA binding"/>
    <property type="evidence" value="ECO:0007669"/>
    <property type="project" value="InterPro"/>
</dbReference>
<keyword evidence="6 8" id="KW-0472">Membrane</keyword>
<dbReference type="InParanoid" id="C5KVD1"/>
<evidence type="ECO:0000313" key="10">
    <source>
        <dbReference type="EMBL" id="EER11560.1"/>
    </source>
</evidence>
<dbReference type="GO" id="GO:0005886">
    <property type="term" value="C:plasma membrane"/>
    <property type="evidence" value="ECO:0007669"/>
    <property type="project" value="TreeGrafter"/>
</dbReference>
<dbReference type="SUPFAM" id="SSF63570">
    <property type="entry name" value="PABC (PABP) domain"/>
    <property type="match status" value="1"/>
</dbReference>
<feature type="transmembrane region" description="Helical" evidence="8">
    <location>
        <begin position="436"/>
        <end position="456"/>
    </location>
</feature>
<name>C5KVD1_PERM5</name>
<evidence type="ECO:0000313" key="11">
    <source>
        <dbReference type="Proteomes" id="UP000007800"/>
    </source>
</evidence>
<dbReference type="PANTHER" id="PTHR11706">
    <property type="entry name" value="SOLUTE CARRIER PROTEIN FAMILY 11 MEMBER"/>
    <property type="match status" value="1"/>
</dbReference>
<evidence type="ECO:0000256" key="4">
    <source>
        <dbReference type="ARBA" id="ARBA00022692"/>
    </source>
</evidence>
<protein>
    <submittedName>
        <fullName evidence="10">Natural resistance-associated macrophage protein, putative</fullName>
    </submittedName>
</protein>
<dbReference type="GO" id="GO:0005737">
    <property type="term" value="C:cytoplasm"/>
    <property type="evidence" value="ECO:0007669"/>
    <property type="project" value="UniProtKB-ARBA"/>
</dbReference>
<keyword evidence="3" id="KW-0813">Transport</keyword>
<feature type="region of interest" description="Disordered" evidence="7">
    <location>
        <begin position="603"/>
        <end position="703"/>
    </location>
</feature>
<feature type="compositionally biased region" description="Gly residues" evidence="7">
    <location>
        <begin position="605"/>
        <end position="629"/>
    </location>
</feature>
<feature type="compositionally biased region" description="Basic and acidic residues" evidence="7">
    <location>
        <begin position="51"/>
        <end position="67"/>
    </location>
</feature>
<feature type="transmembrane region" description="Helical" evidence="8">
    <location>
        <begin position="534"/>
        <end position="555"/>
    </location>
</feature>
<dbReference type="NCBIfam" id="TIGR01197">
    <property type="entry name" value="nramp"/>
    <property type="match status" value="1"/>
</dbReference>
<evidence type="ECO:0000256" key="6">
    <source>
        <dbReference type="ARBA" id="ARBA00023136"/>
    </source>
</evidence>
<feature type="compositionally biased region" description="Low complexity" evidence="7">
    <location>
        <begin position="23"/>
        <end position="34"/>
    </location>
</feature>
<evidence type="ECO:0000256" key="1">
    <source>
        <dbReference type="ARBA" id="ARBA00004141"/>
    </source>
</evidence>
<dbReference type="NCBIfam" id="NF037982">
    <property type="entry name" value="Nramp_1"/>
    <property type="match status" value="1"/>
</dbReference>
<evidence type="ECO:0000256" key="3">
    <source>
        <dbReference type="ARBA" id="ARBA00022448"/>
    </source>
</evidence>
<feature type="transmembrane region" description="Helical" evidence="8">
    <location>
        <begin position="186"/>
        <end position="210"/>
    </location>
</feature>
<comment type="subcellular location">
    <subcellularLocation>
        <location evidence="1">Membrane</location>
        <topology evidence="1">Multi-pass membrane protein</topology>
    </subcellularLocation>
</comment>
<reference evidence="10 11" key="1">
    <citation type="submission" date="2008-07" db="EMBL/GenBank/DDBJ databases">
        <authorList>
            <person name="El-Sayed N."/>
            <person name="Caler E."/>
            <person name="Inman J."/>
            <person name="Amedeo P."/>
            <person name="Hass B."/>
            <person name="Wortman J."/>
        </authorList>
    </citation>
    <scope>NUCLEOTIDE SEQUENCE [LARGE SCALE GENOMIC DNA]</scope>
    <source>
        <strain evidence="11">ATCC 50983 / TXsc</strain>
    </source>
</reference>
<dbReference type="FunCoup" id="C5KVD1">
    <property type="interactions" value="68"/>
</dbReference>
<feature type="transmembrane region" description="Helical" evidence="8">
    <location>
        <begin position="305"/>
        <end position="332"/>
    </location>
</feature>
<feature type="transmembrane region" description="Helical" evidence="8">
    <location>
        <begin position="118"/>
        <end position="141"/>
    </location>
</feature>
<sequence>MSIVATDGDDVPAPARLPPPPEDVTTSSSSDSTVNVAGAEDNTEASQSPRESQKDDEPGPLIRDGHQIDIPIDPPGVKFSIRTFFKYAGPGWLMSLAYLDPGNLEADLQAGAFTGFQLLWVLLLAHIAGLLLQICACRIGAATGESLAENCRRGYSRRVSNILWIMSEIAIIGSDIQEVIGTATAFHVLFGIDMWVGVLITAADTLTFLFIQIFHGMRVMEAFIFILIMTMMGCFFANMAITAPPAVEVAKGFIPNVSSYAVMELVGIVGAVIMPHNLYLHSALVQSRKIDKNNHEFVKQANKYLTVDACCSILISFIINMAVVCSFAYGMFSLHCARMPKGPFACLSSPDDWSTSTCDPLNPDCHCTTSYGETGVCAMVGLENAAEALGAVISSDAMKYIFAVGVLAAGQASTLTGTMAGQYVMEGFMHIRISMWVRVLLTRTIALGPALAIALVESEVSGMNGINAWLNILQSIQLPFALLPLLHYAMSKKVMGTFALNRWWSAGLWLLALIILAINVYLIITTLVPLDWPWYAWAIIGVVFYLYVSLCFYCVEDDLSRGCSNVKHDITFFLKPVIRGFKMLYGQCKRAFDKCIGRKDDDEYGGGGPRGYGGPQQGMMPPGGGGIGRGHPPPPAMGGMGPRGGPLGPMGVPGLPNRGPPGGGGLPRGPPMGIPNRGFPPQVQQVGGGGGPSTTQSTTTPHQQPLTAAGLAAAPPAIQKQMLGEQLYTHIQRIQPQLAGKITGMMLEMDNSELLILLESESQLRSKVDEALMVLQTK</sequence>
<feature type="transmembrane region" description="Helical" evidence="8">
    <location>
        <begin position="222"/>
        <end position="241"/>
    </location>
</feature>
<dbReference type="OrthoDB" id="409173at2759"/>